<dbReference type="AlphaFoldDB" id="A0A5C5RHC6"/>
<feature type="region of interest" description="Disordered" evidence="1">
    <location>
        <begin position="356"/>
        <end position="407"/>
    </location>
</feature>
<reference evidence="2 3" key="2">
    <citation type="submission" date="2019-08" db="EMBL/GenBank/DDBJ databases">
        <title>Tsukamurella conjunctivitidis sp. nov., Tsukamurella assacharolytica sp. nov. and Tsukamurella sputae sp. nov. isolated from patients with conjunctivitis, bacteraemia (lymphoma) and respiratory infection (sputum) in Hong Kong.</title>
        <authorList>
            <person name="Fok K.M.N."/>
            <person name="Fong J.Y.H."/>
        </authorList>
    </citation>
    <scope>NUCLEOTIDE SEQUENCE [LARGE SCALE GENOMIC DNA]</scope>
    <source>
        <strain evidence="2 3">HKU70</strain>
    </source>
</reference>
<organism evidence="2 3">
    <name type="scientific">Tsukamurella sputi</name>
    <dbReference type="NCBI Taxonomy" id="2591848"/>
    <lineage>
        <taxon>Bacteria</taxon>
        <taxon>Bacillati</taxon>
        <taxon>Actinomycetota</taxon>
        <taxon>Actinomycetes</taxon>
        <taxon>Mycobacteriales</taxon>
        <taxon>Tsukamurellaceae</taxon>
        <taxon>Tsukamurella</taxon>
    </lineage>
</organism>
<dbReference type="SUPFAM" id="SSF52540">
    <property type="entry name" value="P-loop containing nucleoside triphosphate hydrolases"/>
    <property type="match status" value="1"/>
</dbReference>
<sequence length="560" mass="60426">MQKPDPLTADAAGRQLRITRGSNVRTRRILWELDAWIPRGALVLLAGREGLGKSTIACSWCARWTGQGRNVIYVHTEDSREHTVVPRLKAAGADLDRILFVDVATETTETGTVVLPLDNDRLEELVERENVELIILDAATSAMASQLSGKDDRQVRQFLEPLAQLAARRDIVVLGLVHFGKRDGADTGKLILGSIAWSQVARSVLSVAHDEDADHLVLTNTKGNLATRTRSEACRVVSRQVQLDDGPAEVGVIDWLGEVDTDARDVLAGDEQRDGSTTVGEVTLWLTDYLTENAPCPSADVKKAAARLEFSRSSVDRAAKKLGVVSEAKGFPRVTWWSLPSQGTSVVDGEVVTSHTTAPDAPHARQADATDATGSDLHKSGDATESKTQSRQLSLHEATGDAADRPRLHAVPEHPAAEHPKTCREWLDRHIRGLIAEGHTTADSAVIYPLGEAAGWGIQNLRKVASKSPLIAIAEKRTDGVTWAIGEGVQSTYVPCPEWLVGYLGECGGWVPASEVYAAGGERYGRSAIKSAAQAAHILKRGASIATEWSLDPNYSKESA</sequence>
<feature type="compositionally biased region" description="Basic and acidic residues" evidence="1">
    <location>
        <begin position="376"/>
        <end position="385"/>
    </location>
</feature>
<feature type="compositionally biased region" description="Basic and acidic residues" evidence="1">
    <location>
        <begin position="398"/>
        <end position="407"/>
    </location>
</feature>
<name>A0A5C5RHC6_9ACTN</name>
<protein>
    <submittedName>
        <fullName evidence="2">AAA family ATPase</fullName>
    </submittedName>
</protein>
<gene>
    <name evidence="2" type="ORF">FK268_19935</name>
</gene>
<reference evidence="2 3" key="1">
    <citation type="submission" date="2019-06" db="EMBL/GenBank/DDBJ databases">
        <authorList>
            <person name="Teng J.L.L."/>
            <person name="Lee H.H."/>
            <person name="Lau S.K.P."/>
            <person name="Woo P.C.Y."/>
        </authorList>
    </citation>
    <scope>NUCLEOTIDE SEQUENCE [LARGE SCALE GENOMIC DNA]</scope>
    <source>
        <strain evidence="2 3">HKU70</strain>
    </source>
</reference>
<dbReference type="EMBL" id="VIGV01000010">
    <property type="protein sequence ID" value="TWS22377.1"/>
    <property type="molecule type" value="Genomic_DNA"/>
</dbReference>
<evidence type="ECO:0000256" key="1">
    <source>
        <dbReference type="SAM" id="MobiDB-lite"/>
    </source>
</evidence>
<evidence type="ECO:0000313" key="3">
    <source>
        <dbReference type="Proteomes" id="UP000319792"/>
    </source>
</evidence>
<dbReference type="InterPro" id="IPR027417">
    <property type="entry name" value="P-loop_NTPase"/>
</dbReference>
<dbReference type="Proteomes" id="UP000319792">
    <property type="component" value="Unassembled WGS sequence"/>
</dbReference>
<proteinExistence type="predicted"/>
<accession>A0A5C5RHC6</accession>
<dbReference type="Pfam" id="PF13481">
    <property type="entry name" value="AAA_25"/>
    <property type="match status" value="1"/>
</dbReference>
<evidence type="ECO:0000313" key="2">
    <source>
        <dbReference type="EMBL" id="TWS22377.1"/>
    </source>
</evidence>
<dbReference type="Gene3D" id="3.40.50.300">
    <property type="entry name" value="P-loop containing nucleotide triphosphate hydrolases"/>
    <property type="match status" value="1"/>
</dbReference>
<comment type="caution">
    <text evidence="2">The sequence shown here is derived from an EMBL/GenBank/DDBJ whole genome shotgun (WGS) entry which is preliminary data.</text>
</comment>
<dbReference type="OrthoDB" id="4926055at2"/>
<keyword evidence="3" id="KW-1185">Reference proteome</keyword>